<feature type="region of interest" description="Disordered" evidence="5">
    <location>
        <begin position="1"/>
        <end position="25"/>
    </location>
</feature>
<organism evidence="7 8">
    <name type="scientific">Echinococcus multilocularis</name>
    <name type="common">Fox tapeworm</name>
    <dbReference type="NCBI Taxonomy" id="6211"/>
    <lineage>
        <taxon>Eukaryota</taxon>
        <taxon>Metazoa</taxon>
        <taxon>Spiralia</taxon>
        <taxon>Lophotrochozoa</taxon>
        <taxon>Platyhelminthes</taxon>
        <taxon>Cestoda</taxon>
        <taxon>Eucestoda</taxon>
        <taxon>Cyclophyllidea</taxon>
        <taxon>Taeniidae</taxon>
        <taxon>Echinococcus</taxon>
    </lineage>
</organism>
<dbReference type="PROSITE" id="PS50089">
    <property type="entry name" value="ZF_RING_2"/>
    <property type="match status" value="1"/>
</dbReference>
<dbReference type="SMART" id="SM00184">
    <property type="entry name" value="RING"/>
    <property type="match status" value="1"/>
</dbReference>
<feature type="compositionally biased region" description="Polar residues" evidence="5">
    <location>
        <begin position="171"/>
        <end position="188"/>
    </location>
</feature>
<dbReference type="GO" id="GO:0061630">
    <property type="term" value="F:ubiquitin protein ligase activity"/>
    <property type="evidence" value="ECO:0007669"/>
    <property type="project" value="TreeGrafter"/>
</dbReference>
<dbReference type="GO" id="GO:0008270">
    <property type="term" value="F:zinc ion binding"/>
    <property type="evidence" value="ECO:0007669"/>
    <property type="project" value="UniProtKB-KW"/>
</dbReference>
<protein>
    <submittedName>
        <fullName evidence="7">Zinc finger RING type</fullName>
    </submittedName>
</protein>
<dbReference type="PANTHER" id="PTHR46016:SF1">
    <property type="entry name" value="RING-TYPE DOMAIN-CONTAINING PROTEIN"/>
    <property type="match status" value="1"/>
</dbReference>
<name>A0A068Y1E5_ECHMU</name>
<dbReference type="Pfam" id="PF13923">
    <property type="entry name" value="zf-C3HC4_2"/>
    <property type="match status" value="1"/>
</dbReference>
<feature type="compositionally biased region" description="Low complexity" evidence="5">
    <location>
        <begin position="1"/>
        <end position="11"/>
    </location>
</feature>
<dbReference type="InterPro" id="IPR017907">
    <property type="entry name" value="Znf_RING_CS"/>
</dbReference>
<dbReference type="PROSITE" id="PS00518">
    <property type="entry name" value="ZF_RING_1"/>
    <property type="match status" value="1"/>
</dbReference>
<keyword evidence="3" id="KW-0862">Zinc</keyword>
<keyword evidence="8" id="KW-1185">Reference proteome</keyword>
<dbReference type="GO" id="GO:0000209">
    <property type="term" value="P:protein polyubiquitination"/>
    <property type="evidence" value="ECO:0007669"/>
    <property type="project" value="TreeGrafter"/>
</dbReference>
<dbReference type="STRING" id="6211.A0A068Y1E5"/>
<dbReference type="OrthoDB" id="1630758at2759"/>
<evidence type="ECO:0000256" key="5">
    <source>
        <dbReference type="SAM" id="MobiDB-lite"/>
    </source>
</evidence>
<dbReference type="GO" id="GO:0006511">
    <property type="term" value="P:ubiquitin-dependent protein catabolic process"/>
    <property type="evidence" value="ECO:0007669"/>
    <property type="project" value="TreeGrafter"/>
</dbReference>
<reference evidence="7" key="1">
    <citation type="journal article" date="2013" name="Nature">
        <title>The genomes of four tapeworm species reveal adaptations to parasitism.</title>
        <authorList>
            <person name="Tsai I.J."/>
            <person name="Zarowiecki M."/>
            <person name="Holroyd N."/>
            <person name="Garciarrubio A."/>
            <person name="Sanchez-Flores A."/>
            <person name="Brooks K.L."/>
            <person name="Tracey A."/>
            <person name="Bobes R.J."/>
            <person name="Fragoso G."/>
            <person name="Sciutto E."/>
            <person name="Aslett M."/>
            <person name="Beasley H."/>
            <person name="Bennett H.M."/>
            <person name="Cai J."/>
            <person name="Camicia F."/>
            <person name="Clark R."/>
            <person name="Cucher M."/>
            <person name="De Silva N."/>
            <person name="Day T.A."/>
            <person name="Deplazes P."/>
            <person name="Estrada K."/>
            <person name="Fernandez C."/>
            <person name="Holland P.W."/>
            <person name="Hou J."/>
            <person name="Hu S."/>
            <person name="Huckvale T."/>
            <person name="Hung S.S."/>
            <person name="Kamenetzky L."/>
            <person name="Keane J.A."/>
            <person name="Kiss F."/>
            <person name="Koziol U."/>
            <person name="Lambert O."/>
            <person name="Liu K."/>
            <person name="Luo X."/>
            <person name="Luo Y."/>
            <person name="Macchiaroli N."/>
            <person name="Nichol S."/>
            <person name="Paps J."/>
            <person name="Parkinson J."/>
            <person name="Pouchkina-Stantcheva N."/>
            <person name="Riddiford N."/>
            <person name="Rosenzvit M."/>
            <person name="Salinas G."/>
            <person name="Wasmuth J.D."/>
            <person name="Zamanian M."/>
            <person name="Zheng Y."/>
            <person name="Cai X."/>
            <person name="Soberon X."/>
            <person name="Olson P.D."/>
            <person name="Laclette J.P."/>
            <person name="Brehm K."/>
            <person name="Berriman M."/>
            <person name="Garciarrubio A."/>
            <person name="Bobes R.J."/>
            <person name="Fragoso G."/>
            <person name="Sanchez-Flores A."/>
            <person name="Estrada K."/>
            <person name="Cevallos M.A."/>
            <person name="Morett E."/>
            <person name="Gonzalez V."/>
            <person name="Portillo T."/>
            <person name="Ochoa-Leyva A."/>
            <person name="Jose M.V."/>
            <person name="Sciutto E."/>
            <person name="Landa A."/>
            <person name="Jimenez L."/>
            <person name="Valdes V."/>
            <person name="Carrero J.C."/>
            <person name="Larralde C."/>
            <person name="Morales-Montor J."/>
            <person name="Limon-Lason J."/>
            <person name="Soberon X."/>
            <person name="Laclette J.P."/>
        </authorList>
    </citation>
    <scope>NUCLEOTIDE SEQUENCE [LARGE SCALE GENOMIC DNA]</scope>
</reference>
<dbReference type="InterPro" id="IPR001841">
    <property type="entry name" value="Znf_RING"/>
</dbReference>
<evidence type="ECO:0000256" key="4">
    <source>
        <dbReference type="PROSITE-ProRule" id="PRU00175"/>
    </source>
</evidence>
<evidence type="ECO:0000256" key="2">
    <source>
        <dbReference type="ARBA" id="ARBA00022771"/>
    </source>
</evidence>
<feature type="region of interest" description="Disordered" evidence="5">
    <location>
        <begin position="241"/>
        <end position="263"/>
    </location>
</feature>
<proteinExistence type="predicted"/>
<keyword evidence="2 4" id="KW-0863">Zinc-finger</keyword>
<reference evidence="7" key="2">
    <citation type="submission" date="2015-11" db="EMBL/GenBank/DDBJ databases">
        <authorList>
            <person name="Zhang Y."/>
            <person name="Guo Z."/>
        </authorList>
    </citation>
    <scope>NUCLEOTIDE SEQUENCE</scope>
</reference>
<sequence>MARRCGSSARAGRSRNTHSSQGCAKQSEVSKVELLPEQEERTFARPNAISPHLICVICSEVFKKPYRAPCGHSYCYGCISKWLKTAKHCPVDRKPLNLSKMHHDFILESIIGDYTVACPWRSSGCSYIGPLCQLDSHKKECVMNPDHLPEALRIREKENIKSQRCTGGVSSLTNHASLTPTETATSNVEPFLEVTSGEEETDEEEDVYLPPAPPPSLLMRLFQKSDSDSRDLLCSFLAEPTTGAKRPAQPRTTAGCKRSRKAF</sequence>
<evidence type="ECO:0000313" key="8">
    <source>
        <dbReference type="Proteomes" id="UP000017246"/>
    </source>
</evidence>
<keyword evidence="1" id="KW-0479">Metal-binding</keyword>
<evidence type="ECO:0000259" key="6">
    <source>
        <dbReference type="PROSITE" id="PS50089"/>
    </source>
</evidence>
<evidence type="ECO:0000256" key="1">
    <source>
        <dbReference type="ARBA" id="ARBA00022723"/>
    </source>
</evidence>
<dbReference type="PANTHER" id="PTHR46016">
    <property type="entry name" value="ZINC FINGER, RING/FYVE/PHD-TYPE"/>
    <property type="match status" value="1"/>
</dbReference>
<dbReference type="InterPro" id="IPR013083">
    <property type="entry name" value="Znf_RING/FYVE/PHD"/>
</dbReference>
<feature type="region of interest" description="Disordered" evidence="5">
    <location>
        <begin position="171"/>
        <end position="190"/>
    </location>
</feature>
<feature type="domain" description="RING-type" evidence="6">
    <location>
        <begin position="55"/>
        <end position="93"/>
    </location>
</feature>
<dbReference type="EMBL" id="LN902845">
    <property type="protein sequence ID" value="CUT98898.1"/>
    <property type="molecule type" value="Genomic_DNA"/>
</dbReference>
<dbReference type="Gene3D" id="3.30.40.10">
    <property type="entry name" value="Zinc/RING finger domain, C3HC4 (zinc finger)"/>
    <property type="match status" value="1"/>
</dbReference>
<dbReference type="eggNOG" id="KOG0297">
    <property type="taxonomic scope" value="Eukaryota"/>
</dbReference>
<dbReference type="InterPro" id="IPR051438">
    <property type="entry name" value="RNF_E3_ubiq-protein_ligase"/>
</dbReference>
<dbReference type="AlphaFoldDB" id="A0A068Y1E5"/>
<dbReference type="Proteomes" id="UP000017246">
    <property type="component" value="Unassembled WGS sequence"/>
</dbReference>
<evidence type="ECO:0000313" key="7">
    <source>
        <dbReference type="EMBL" id="CUT98898.1"/>
    </source>
</evidence>
<dbReference type="SUPFAM" id="SSF57850">
    <property type="entry name" value="RING/U-box"/>
    <property type="match status" value="1"/>
</dbReference>
<dbReference type="OMA" id="VACPWRS"/>
<evidence type="ECO:0000256" key="3">
    <source>
        <dbReference type="ARBA" id="ARBA00022833"/>
    </source>
</evidence>
<accession>A0A068Y1E5</accession>